<dbReference type="eggNOG" id="COG5301">
    <property type="taxonomic scope" value="Bacteria"/>
</dbReference>
<dbReference type="AlphaFoldDB" id="G6Y581"/>
<accession>G6Y581</accession>
<gene>
    <name evidence="2" type="ORF">MEA186_05451</name>
</gene>
<dbReference type="OrthoDB" id="8101534at2"/>
<dbReference type="InterPro" id="IPR007742">
    <property type="entry name" value="NosD_dom"/>
</dbReference>
<dbReference type="InterPro" id="IPR006626">
    <property type="entry name" value="PbH1"/>
</dbReference>
<dbReference type="InterPro" id="IPR011050">
    <property type="entry name" value="Pectin_lyase_fold/virulence"/>
</dbReference>
<feature type="domain" description="Periplasmic copper-binding protein NosD beta helix" evidence="1">
    <location>
        <begin position="363"/>
        <end position="493"/>
    </location>
</feature>
<dbReference type="SUPFAM" id="SSF51126">
    <property type="entry name" value="Pectin lyase-like"/>
    <property type="match status" value="1"/>
</dbReference>
<name>G6Y581_9HYPH</name>
<evidence type="ECO:0000313" key="3">
    <source>
        <dbReference type="Proteomes" id="UP000002949"/>
    </source>
</evidence>
<dbReference type="PATRIC" id="fig|1082933.3.peg.1027"/>
<dbReference type="Pfam" id="PF05048">
    <property type="entry name" value="NosD"/>
    <property type="match status" value="1"/>
</dbReference>
<evidence type="ECO:0000313" key="2">
    <source>
        <dbReference type="EMBL" id="EHH13132.1"/>
    </source>
</evidence>
<dbReference type="EMBL" id="AGSN01000055">
    <property type="protein sequence ID" value="EHH13132.1"/>
    <property type="molecule type" value="Genomic_DNA"/>
</dbReference>
<protein>
    <recommendedName>
        <fullName evidence="1">Periplasmic copper-binding protein NosD beta helix domain-containing protein</fullName>
    </recommendedName>
</protein>
<keyword evidence="3" id="KW-1185">Reference proteome</keyword>
<organism evidence="2 3">
    <name type="scientific">Mesorhizobium amorphae CCNWGS0123</name>
    <dbReference type="NCBI Taxonomy" id="1082933"/>
    <lineage>
        <taxon>Bacteria</taxon>
        <taxon>Pseudomonadati</taxon>
        <taxon>Pseudomonadota</taxon>
        <taxon>Alphaproteobacteria</taxon>
        <taxon>Hyphomicrobiales</taxon>
        <taxon>Phyllobacteriaceae</taxon>
        <taxon>Mesorhizobium</taxon>
    </lineage>
</organism>
<dbReference type="KEGG" id="mamo:A6B35_15560"/>
<dbReference type="InterPro" id="IPR012334">
    <property type="entry name" value="Pectin_lyas_fold"/>
</dbReference>
<dbReference type="Gene3D" id="2.160.20.10">
    <property type="entry name" value="Single-stranded right-handed beta-helix, Pectin lyase-like"/>
    <property type="match status" value="1"/>
</dbReference>
<dbReference type="Proteomes" id="UP000002949">
    <property type="component" value="Unassembled WGS sequence"/>
</dbReference>
<dbReference type="SMART" id="SM00710">
    <property type="entry name" value="PbH1"/>
    <property type="match status" value="4"/>
</dbReference>
<sequence length="888" mass="93728">MAQPATAAVRLLTGEREPVRLATTGNIDVDTGGLLTIDGVVTEVGDRVLVKDQTDGSENGIRTASEGQWYRAADARTARTMQKGMTVRVQEGATNADKVFLFNTDDPQVGDDDIDIIPDTVAGIVPGATGLVLLGKELVSDVRNYLDTAPYVATRTALKALDTTKDIVALLTEPNRAGIFVWRAGDLSTLVALDPGEALWIKADAIATTAGAWVRQVDGPYNPLWFGCTIDGVASDTAFGRFIDVLVATSNPGQLPTGTITLASKITKNIGQSPLRLYGSGTDVSILRWTAADGGFDITSTRVTGFVQWSRQIDIRDFSLKTNQASGGTAFKHTLTPASISNCTSVANFANLSFIGEDTNADYWTKGIHIVDGWNTTIERCDFKGVDDDGQTPFLQTHGVYLTRCNDCHVLSSHFYHMINGIVSDSDTPSYGDGVAVIDCRIVGVDNGIILTTTTTASAMAIFGNHVNAYVQGIYMNGFAYTEVRDNQIFKTNPSVITPWYGIEAIGGFFNVFSGNDIAMPGTAGVTTNFGIHLSGGNGHIVTSNKFHDTTSTFYGVYLTAGAAGCTVIGNRADSTVDAVVGTSGTVGTGHHIRNNYPVTVVLTFTSGDTTPSVGADLTGVIKTANAGATSITTFDDGYDGQEFELLVTDDNTTLVNGATLSLLGAQNTLVPNGGVLRFRKIGSVWYETYRSYAVGNLIVGSYTKPPQSPVHAYAAANSFQIVERIENDNVGAGVAALGFSVTGSGAETRSAKAGLGFTRNASNGRGLLDVFLRTSNDTSDFDATDIKSGWNGTGIFHNFKGADAASAATVVPTGNLFHVTGTTGITSISGTNIRAGTTIRMIFDGILTVTAGSNLKMAGNFTTSASDMLVMTWDGTNWYEEGRSANA</sequence>
<evidence type="ECO:0000259" key="1">
    <source>
        <dbReference type="Pfam" id="PF05048"/>
    </source>
</evidence>
<reference evidence="2 3" key="1">
    <citation type="journal article" date="2012" name="J. Bacteriol.">
        <title>Draft Genome Sequence of Plant Growth-Promoting Rhizobium Mesorhizobium amorphae, Isolated from Zinc-Lead Mine Tailings.</title>
        <authorList>
            <person name="Hao X."/>
            <person name="Lin Y."/>
            <person name="Johnstone L."/>
            <person name="Baltrus D.A."/>
            <person name="Miller S.J."/>
            <person name="Wei G."/>
            <person name="Rensing C."/>
        </authorList>
    </citation>
    <scope>NUCLEOTIDE SEQUENCE [LARGE SCALE GENOMIC DNA]</scope>
    <source>
        <strain evidence="2 3">CCNWGS0123</strain>
    </source>
</reference>
<dbReference type="RefSeq" id="WP_006200527.1">
    <property type="nucleotide sequence ID" value="NZ_AGSN01000055.1"/>
</dbReference>
<proteinExistence type="predicted"/>